<keyword evidence="4" id="KW-0646">Protease inhibitor</keyword>
<keyword evidence="6" id="KW-0722">Serine protease inhibitor</keyword>
<accession>A0A8C5REL3</accession>
<protein>
    <recommendedName>
        <fullName evidence="9">BPTI/Kunitz inhibitor domain-containing protein</fullName>
    </recommendedName>
</protein>
<dbReference type="PANTHER" id="PTHR10083:SF376">
    <property type="entry name" value="SERINE PEPTIDASE INHIBITOR, KUNITZ TYPE, 3"/>
    <property type="match status" value="1"/>
</dbReference>
<reference evidence="10" key="2">
    <citation type="submission" date="2025-09" db="UniProtKB">
        <authorList>
            <consortium name="Ensembl"/>
        </authorList>
    </citation>
    <scope>IDENTIFICATION</scope>
</reference>
<reference evidence="10" key="1">
    <citation type="submission" date="2025-08" db="UniProtKB">
        <authorList>
            <consortium name="Ensembl"/>
        </authorList>
    </citation>
    <scope>IDENTIFICATION</scope>
</reference>
<dbReference type="CDD" id="cd00109">
    <property type="entry name" value="Kunitz-type"/>
    <property type="match status" value="1"/>
</dbReference>
<evidence type="ECO:0000256" key="6">
    <source>
        <dbReference type="ARBA" id="ARBA00022900"/>
    </source>
</evidence>
<feature type="chain" id="PRO_5034184914" description="BPTI/Kunitz inhibitor domain-containing protein" evidence="8">
    <location>
        <begin position="20"/>
        <end position="104"/>
    </location>
</feature>
<dbReference type="GO" id="GO:0004867">
    <property type="term" value="F:serine-type endopeptidase inhibitor activity"/>
    <property type="evidence" value="ECO:0007669"/>
    <property type="project" value="UniProtKB-KW"/>
</dbReference>
<keyword evidence="11" id="KW-1185">Reference proteome</keyword>
<dbReference type="Gene3D" id="4.10.410.10">
    <property type="entry name" value="Pancreatic trypsin inhibitor Kunitz domain"/>
    <property type="match status" value="1"/>
</dbReference>
<keyword evidence="7" id="KW-1015">Disulfide bond</keyword>
<dbReference type="SMART" id="SM00131">
    <property type="entry name" value="KU"/>
    <property type="match status" value="1"/>
</dbReference>
<evidence type="ECO:0000313" key="10">
    <source>
        <dbReference type="Ensembl" id="ENSLLTP00000001231.1"/>
    </source>
</evidence>
<dbReference type="InterPro" id="IPR002223">
    <property type="entry name" value="Kunitz_BPTI"/>
</dbReference>
<dbReference type="PROSITE" id="PS50279">
    <property type="entry name" value="BPTI_KUNITZ_2"/>
    <property type="match status" value="1"/>
</dbReference>
<evidence type="ECO:0000256" key="8">
    <source>
        <dbReference type="SAM" id="SignalP"/>
    </source>
</evidence>
<dbReference type="InterPro" id="IPR036880">
    <property type="entry name" value="Kunitz_BPTI_sf"/>
</dbReference>
<dbReference type="Ensembl" id="ENSLLTT00000001275.1">
    <property type="protein sequence ID" value="ENSLLTP00000001231.1"/>
    <property type="gene ID" value="ENSLLTG00000000954.1"/>
</dbReference>
<organism evidence="10 11">
    <name type="scientific">Laticauda laticaudata</name>
    <name type="common">Blue-ringed sea krait</name>
    <name type="synonym">Blue-lipped sea krait</name>
    <dbReference type="NCBI Taxonomy" id="8630"/>
    <lineage>
        <taxon>Eukaryota</taxon>
        <taxon>Metazoa</taxon>
        <taxon>Chordata</taxon>
        <taxon>Craniata</taxon>
        <taxon>Vertebrata</taxon>
        <taxon>Euteleostomi</taxon>
        <taxon>Lepidosauria</taxon>
        <taxon>Squamata</taxon>
        <taxon>Bifurcata</taxon>
        <taxon>Unidentata</taxon>
        <taxon>Episquamata</taxon>
        <taxon>Toxicofera</taxon>
        <taxon>Serpentes</taxon>
        <taxon>Colubroidea</taxon>
        <taxon>Elapidae</taxon>
        <taxon>Laticaudinae</taxon>
        <taxon>Laticauda</taxon>
    </lineage>
</organism>
<dbReference type="GeneTree" id="ENSGT01110000270209"/>
<evidence type="ECO:0000256" key="4">
    <source>
        <dbReference type="ARBA" id="ARBA00022690"/>
    </source>
</evidence>
<dbReference type="FunFam" id="4.10.410.10:FF:000020">
    <property type="entry name" value="Collagen, type VI, alpha 3"/>
    <property type="match status" value="1"/>
</dbReference>
<evidence type="ECO:0000256" key="5">
    <source>
        <dbReference type="ARBA" id="ARBA00022729"/>
    </source>
</evidence>
<dbReference type="PANTHER" id="PTHR10083">
    <property type="entry name" value="KUNITZ-TYPE PROTEASE INHIBITOR-RELATED"/>
    <property type="match status" value="1"/>
</dbReference>
<proteinExistence type="inferred from homology"/>
<comment type="subcellular location">
    <subcellularLocation>
        <location evidence="1">Secreted</location>
    </subcellularLocation>
</comment>
<evidence type="ECO:0000313" key="11">
    <source>
        <dbReference type="Proteomes" id="UP000694406"/>
    </source>
</evidence>
<name>A0A8C5REL3_LATLA</name>
<keyword evidence="5 8" id="KW-0732">Signal</keyword>
<evidence type="ECO:0000259" key="9">
    <source>
        <dbReference type="PROSITE" id="PS50279"/>
    </source>
</evidence>
<feature type="domain" description="BPTI/Kunitz inhibitor" evidence="9">
    <location>
        <begin position="46"/>
        <end position="96"/>
    </location>
</feature>
<evidence type="ECO:0000256" key="7">
    <source>
        <dbReference type="ARBA" id="ARBA00023157"/>
    </source>
</evidence>
<comment type="similarity">
    <text evidence="2">Belongs to the venom Kunitz-type family.</text>
</comment>
<evidence type="ECO:0000256" key="1">
    <source>
        <dbReference type="ARBA" id="ARBA00004613"/>
    </source>
</evidence>
<evidence type="ECO:0000256" key="3">
    <source>
        <dbReference type="ARBA" id="ARBA00022525"/>
    </source>
</evidence>
<dbReference type="SUPFAM" id="SSF57362">
    <property type="entry name" value="BPTI-like"/>
    <property type="match status" value="1"/>
</dbReference>
<dbReference type="GO" id="GO:0005615">
    <property type="term" value="C:extracellular space"/>
    <property type="evidence" value="ECO:0007669"/>
    <property type="project" value="TreeGrafter"/>
</dbReference>
<dbReference type="PRINTS" id="PR00759">
    <property type="entry name" value="BASICPTASE"/>
</dbReference>
<feature type="signal peptide" evidence="8">
    <location>
        <begin position="1"/>
        <end position="19"/>
    </location>
</feature>
<dbReference type="Pfam" id="PF00014">
    <property type="entry name" value="Kunitz_BPTI"/>
    <property type="match status" value="1"/>
</dbReference>
<dbReference type="InterPro" id="IPR050098">
    <property type="entry name" value="TFPI/VKTCI-like"/>
</dbReference>
<sequence length="104" mass="11428">IKVSFFPIFFFSLTNVAISGFLPKLSSSYLAFAGVGPFPSLLPNICSLPPVPGSCFALLKRWYYDSELRQCLEFNYGGCGGNSNNFLTQEGYLPSCKLLPELVT</sequence>
<keyword evidence="3" id="KW-0964">Secreted</keyword>
<dbReference type="AlphaFoldDB" id="A0A8C5REL3"/>
<evidence type="ECO:0000256" key="2">
    <source>
        <dbReference type="ARBA" id="ARBA00008415"/>
    </source>
</evidence>
<dbReference type="Proteomes" id="UP000694406">
    <property type="component" value="Unplaced"/>
</dbReference>